<keyword evidence="3" id="KW-0804">Transcription</keyword>
<name>A0A4Y9EN10_9SPHN</name>
<dbReference type="SUPFAM" id="SSF48498">
    <property type="entry name" value="Tetracyclin repressor-like, C-terminal domain"/>
    <property type="match status" value="1"/>
</dbReference>
<organism evidence="6 7">
    <name type="scientific">Glacieibacterium arshaanense</name>
    <dbReference type="NCBI Taxonomy" id="2511025"/>
    <lineage>
        <taxon>Bacteria</taxon>
        <taxon>Pseudomonadati</taxon>
        <taxon>Pseudomonadota</taxon>
        <taxon>Alphaproteobacteria</taxon>
        <taxon>Sphingomonadales</taxon>
        <taxon>Sphingosinicellaceae</taxon>
        <taxon>Glacieibacterium</taxon>
    </lineage>
</organism>
<comment type="caution">
    <text evidence="6">The sequence shown here is derived from an EMBL/GenBank/DDBJ whole genome shotgun (WGS) entry which is preliminary data.</text>
</comment>
<keyword evidence="2 4" id="KW-0238">DNA-binding</keyword>
<keyword evidence="7" id="KW-1185">Reference proteome</keyword>
<dbReference type="GO" id="GO:0003700">
    <property type="term" value="F:DNA-binding transcription factor activity"/>
    <property type="evidence" value="ECO:0007669"/>
    <property type="project" value="TreeGrafter"/>
</dbReference>
<dbReference type="Proteomes" id="UP000297737">
    <property type="component" value="Unassembled WGS sequence"/>
</dbReference>
<evidence type="ECO:0000256" key="1">
    <source>
        <dbReference type="ARBA" id="ARBA00023015"/>
    </source>
</evidence>
<dbReference type="AlphaFoldDB" id="A0A4Y9EN10"/>
<evidence type="ECO:0000313" key="6">
    <source>
        <dbReference type="EMBL" id="TFU03432.1"/>
    </source>
</evidence>
<protein>
    <submittedName>
        <fullName evidence="6">TetR/AcrR family transcriptional regulator</fullName>
    </submittedName>
</protein>
<accession>A0A4Y9EN10</accession>
<evidence type="ECO:0000256" key="3">
    <source>
        <dbReference type="ARBA" id="ARBA00023163"/>
    </source>
</evidence>
<proteinExistence type="predicted"/>
<evidence type="ECO:0000259" key="5">
    <source>
        <dbReference type="PROSITE" id="PS50977"/>
    </source>
</evidence>
<dbReference type="InterPro" id="IPR039536">
    <property type="entry name" value="TetR_C_Proteobacteria"/>
</dbReference>
<feature type="domain" description="HTH tetR-type" evidence="5">
    <location>
        <begin position="19"/>
        <end position="79"/>
    </location>
</feature>
<dbReference type="PRINTS" id="PR00455">
    <property type="entry name" value="HTHTETR"/>
</dbReference>
<dbReference type="Gene3D" id="1.10.10.60">
    <property type="entry name" value="Homeodomain-like"/>
    <property type="match status" value="1"/>
</dbReference>
<dbReference type="Gene3D" id="1.10.357.10">
    <property type="entry name" value="Tetracycline Repressor, domain 2"/>
    <property type="match status" value="1"/>
</dbReference>
<reference evidence="6 7" key="1">
    <citation type="submission" date="2019-02" db="EMBL/GenBank/DDBJ databases">
        <title>Polymorphobacter sp. isolated from the lake at the Tibet of China.</title>
        <authorList>
            <person name="Li A."/>
        </authorList>
    </citation>
    <scope>NUCLEOTIDE SEQUENCE [LARGE SCALE GENOMIC DNA]</scope>
    <source>
        <strain evidence="6 7">DJ1R-1</strain>
    </source>
</reference>
<dbReference type="PANTHER" id="PTHR30055">
    <property type="entry name" value="HTH-TYPE TRANSCRIPTIONAL REGULATOR RUTR"/>
    <property type="match status" value="1"/>
</dbReference>
<dbReference type="PANTHER" id="PTHR30055:SF146">
    <property type="entry name" value="HTH-TYPE TRANSCRIPTIONAL DUAL REGULATOR CECR"/>
    <property type="match status" value="1"/>
</dbReference>
<dbReference type="InterPro" id="IPR036271">
    <property type="entry name" value="Tet_transcr_reg_TetR-rel_C_sf"/>
</dbReference>
<dbReference type="RefSeq" id="WP_135246024.1">
    <property type="nucleotide sequence ID" value="NZ_SIHO01000002.1"/>
</dbReference>
<dbReference type="Pfam" id="PF00440">
    <property type="entry name" value="TetR_N"/>
    <property type="match status" value="1"/>
</dbReference>
<dbReference type="InterPro" id="IPR009057">
    <property type="entry name" value="Homeodomain-like_sf"/>
</dbReference>
<dbReference type="OrthoDB" id="9816431at2"/>
<sequence>MSPQHTTLRPGTRGRPTDMAKHAAIMAAAQTLFMENGYAATSMERIADAAQVSKLTVYRHFQSKDALFAEAVARKCRAMLNDLGTEATRAQEPAAMLQAAGEAFLGLILHPEALAMHQIIVSERQRSPELGALFFNNAIAFTQAQVTALVEILVERGVLAGDAAEISGDYLALLRHRPVLHQEFGIPPFEGTTRSAHIARCAGVILRAYAPVSAP</sequence>
<evidence type="ECO:0000256" key="4">
    <source>
        <dbReference type="PROSITE-ProRule" id="PRU00335"/>
    </source>
</evidence>
<feature type="DNA-binding region" description="H-T-H motif" evidence="4">
    <location>
        <begin position="42"/>
        <end position="61"/>
    </location>
</feature>
<dbReference type="EMBL" id="SIHO01000002">
    <property type="protein sequence ID" value="TFU03432.1"/>
    <property type="molecule type" value="Genomic_DNA"/>
</dbReference>
<evidence type="ECO:0000313" key="7">
    <source>
        <dbReference type="Proteomes" id="UP000297737"/>
    </source>
</evidence>
<gene>
    <name evidence="6" type="ORF">EUV02_09680</name>
</gene>
<dbReference type="InterPro" id="IPR050109">
    <property type="entry name" value="HTH-type_TetR-like_transc_reg"/>
</dbReference>
<dbReference type="PROSITE" id="PS50977">
    <property type="entry name" value="HTH_TETR_2"/>
    <property type="match status" value="1"/>
</dbReference>
<keyword evidence="1" id="KW-0805">Transcription regulation</keyword>
<dbReference type="InterPro" id="IPR001647">
    <property type="entry name" value="HTH_TetR"/>
</dbReference>
<dbReference type="SUPFAM" id="SSF46689">
    <property type="entry name" value="Homeodomain-like"/>
    <property type="match status" value="1"/>
</dbReference>
<dbReference type="Pfam" id="PF14246">
    <property type="entry name" value="TetR_C_7"/>
    <property type="match status" value="1"/>
</dbReference>
<dbReference type="GO" id="GO:0000976">
    <property type="term" value="F:transcription cis-regulatory region binding"/>
    <property type="evidence" value="ECO:0007669"/>
    <property type="project" value="TreeGrafter"/>
</dbReference>
<dbReference type="FunFam" id="1.10.10.60:FF:000141">
    <property type="entry name" value="TetR family transcriptional regulator"/>
    <property type="match status" value="1"/>
</dbReference>
<evidence type="ECO:0000256" key="2">
    <source>
        <dbReference type="ARBA" id="ARBA00023125"/>
    </source>
</evidence>